<sequence>MEHFGALLLFCYTPRHRLEPSRQLAEERFFHFHGEPAVHLDRGTSVYDKNKVHKRSVPFHILNCLLFSSPCAYLREIESMLSDGLLSHVAWREFVDKLCKDWLHLTLYISSTVLINVDVAFLSIQSVDSRPSSSPLKIVTYLSVLSSLGSIFFALLLLRRNNTKSNISIDKAIHLCLSSSPRYEDIAIIFVLPYTVLMWGCVLFFESNRHFDGLPDWV</sequence>
<comment type="caution">
    <text evidence="2">The sequence shown here is derived from an EMBL/GenBank/DDBJ whole genome shotgun (WGS) entry which is preliminary data.</text>
</comment>
<dbReference type="EMBL" id="JAUEPR010000015">
    <property type="protein sequence ID" value="KAK0477828.1"/>
    <property type="molecule type" value="Genomic_DNA"/>
</dbReference>
<feature type="transmembrane region" description="Helical" evidence="1">
    <location>
        <begin position="186"/>
        <end position="205"/>
    </location>
</feature>
<keyword evidence="1" id="KW-1133">Transmembrane helix</keyword>
<dbReference type="AlphaFoldDB" id="A0AA39P583"/>
<evidence type="ECO:0000313" key="2">
    <source>
        <dbReference type="EMBL" id="KAK0477828.1"/>
    </source>
</evidence>
<evidence type="ECO:0000256" key="1">
    <source>
        <dbReference type="SAM" id="Phobius"/>
    </source>
</evidence>
<evidence type="ECO:0000313" key="3">
    <source>
        <dbReference type="Proteomes" id="UP001175227"/>
    </source>
</evidence>
<keyword evidence="1" id="KW-0472">Membrane</keyword>
<feature type="transmembrane region" description="Helical" evidence="1">
    <location>
        <begin position="102"/>
        <end position="126"/>
    </location>
</feature>
<protein>
    <submittedName>
        <fullName evidence="2">Uncharacterized protein</fullName>
    </submittedName>
</protein>
<reference evidence="2" key="1">
    <citation type="submission" date="2023-06" db="EMBL/GenBank/DDBJ databases">
        <authorList>
            <consortium name="Lawrence Berkeley National Laboratory"/>
            <person name="Ahrendt S."/>
            <person name="Sahu N."/>
            <person name="Indic B."/>
            <person name="Wong-Bajracharya J."/>
            <person name="Merenyi Z."/>
            <person name="Ke H.-M."/>
            <person name="Monk M."/>
            <person name="Kocsube S."/>
            <person name="Drula E."/>
            <person name="Lipzen A."/>
            <person name="Balint B."/>
            <person name="Henrissat B."/>
            <person name="Andreopoulos B."/>
            <person name="Martin F.M."/>
            <person name="Harder C.B."/>
            <person name="Rigling D."/>
            <person name="Ford K.L."/>
            <person name="Foster G.D."/>
            <person name="Pangilinan J."/>
            <person name="Papanicolaou A."/>
            <person name="Barry K."/>
            <person name="LaButti K."/>
            <person name="Viragh M."/>
            <person name="Koriabine M."/>
            <person name="Yan M."/>
            <person name="Riley R."/>
            <person name="Champramary S."/>
            <person name="Plett K.L."/>
            <person name="Tsai I.J."/>
            <person name="Slot J."/>
            <person name="Sipos G."/>
            <person name="Plett J."/>
            <person name="Nagy L.G."/>
            <person name="Grigoriev I.V."/>
        </authorList>
    </citation>
    <scope>NUCLEOTIDE SEQUENCE</scope>
    <source>
        <strain evidence="2">ICMP 16352</strain>
    </source>
</reference>
<gene>
    <name evidence="2" type="ORF">IW261DRAFT_1400628</name>
</gene>
<organism evidence="2 3">
    <name type="scientific">Armillaria novae-zelandiae</name>
    <dbReference type="NCBI Taxonomy" id="153914"/>
    <lineage>
        <taxon>Eukaryota</taxon>
        <taxon>Fungi</taxon>
        <taxon>Dikarya</taxon>
        <taxon>Basidiomycota</taxon>
        <taxon>Agaricomycotina</taxon>
        <taxon>Agaricomycetes</taxon>
        <taxon>Agaricomycetidae</taxon>
        <taxon>Agaricales</taxon>
        <taxon>Marasmiineae</taxon>
        <taxon>Physalacriaceae</taxon>
        <taxon>Armillaria</taxon>
    </lineage>
</organism>
<name>A0AA39P583_9AGAR</name>
<keyword evidence="1" id="KW-0812">Transmembrane</keyword>
<proteinExistence type="predicted"/>
<keyword evidence="3" id="KW-1185">Reference proteome</keyword>
<feature type="transmembrane region" description="Helical" evidence="1">
    <location>
        <begin position="138"/>
        <end position="158"/>
    </location>
</feature>
<dbReference type="Proteomes" id="UP001175227">
    <property type="component" value="Unassembled WGS sequence"/>
</dbReference>
<accession>A0AA39P583</accession>